<dbReference type="EMBL" id="SMBZ01000001">
    <property type="protein sequence ID" value="TCV20721.1"/>
    <property type="molecule type" value="Genomic_DNA"/>
</dbReference>
<proteinExistence type="predicted"/>
<evidence type="ECO:0000313" key="1">
    <source>
        <dbReference type="EMBL" id="TCV20721.1"/>
    </source>
</evidence>
<evidence type="ECO:0000313" key="2">
    <source>
        <dbReference type="Proteomes" id="UP000295197"/>
    </source>
</evidence>
<dbReference type="OrthoDB" id="707849at2"/>
<gene>
    <name evidence="1" type="ORF">EDC17_100161</name>
</gene>
<protein>
    <submittedName>
        <fullName evidence="1">Uncharacterized protein</fullName>
    </submittedName>
</protein>
<comment type="caution">
    <text evidence="1">The sequence shown here is derived from an EMBL/GenBank/DDBJ whole genome shotgun (WGS) entry which is preliminary data.</text>
</comment>
<keyword evidence="2" id="KW-1185">Reference proteome</keyword>
<accession>A0A4R3W315</accession>
<sequence length="93" mass="10362">MIFNLYYAAGATNYTASVTFDYNIENGIITLSNPTGHTSGNWNTRRAPIQPLETYLYNLGPAKIDWVPNNDGQVIGGFYSTTNPNNVFYGFLK</sequence>
<organism evidence="1 2">
    <name type="scientific">Sphingobacterium alimentarium</name>
    <dbReference type="NCBI Taxonomy" id="797292"/>
    <lineage>
        <taxon>Bacteria</taxon>
        <taxon>Pseudomonadati</taxon>
        <taxon>Bacteroidota</taxon>
        <taxon>Sphingobacteriia</taxon>
        <taxon>Sphingobacteriales</taxon>
        <taxon>Sphingobacteriaceae</taxon>
        <taxon>Sphingobacterium</taxon>
    </lineage>
</organism>
<dbReference type="RefSeq" id="WP_132775809.1">
    <property type="nucleotide sequence ID" value="NZ_SMBZ01000001.1"/>
</dbReference>
<dbReference type="Proteomes" id="UP000295197">
    <property type="component" value="Unassembled WGS sequence"/>
</dbReference>
<name>A0A4R3W315_9SPHI</name>
<reference evidence="1 2" key="1">
    <citation type="submission" date="2019-03" db="EMBL/GenBank/DDBJ databases">
        <title>Genomic Encyclopedia of Type Strains, Phase IV (KMG-IV): sequencing the most valuable type-strain genomes for metagenomic binning, comparative biology and taxonomic classification.</title>
        <authorList>
            <person name="Goeker M."/>
        </authorList>
    </citation>
    <scope>NUCLEOTIDE SEQUENCE [LARGE SCALE GENOMIC DNA]</scope>
    <source>
        <strain evidence="1 2">DSM 22362</strain>
    </source>
</reference>
<dbReference type="AlphaFoldDB" id="A0A4R3W315"/>